<keyword evidence="2" id="KW-1185">Reference proteome</keyword>
<proteinExistence type="predicted"/>
<dbReference type="Proteomes" id="UP000028981">
    <property type="component" value="Unassembled WGS sequence"/>
</dbReference>
<sequence length="67" mass="7235">MNVTLRVSMNQDGSVNGTPQIVSADQTPAGQAIARAAQRAVVQCGPYTMLSADSFNEWRSIEVELRP</sequence>
<reference evidence="1 2" key="1">
    <citation type="submission" date="2014-08" db="EMBL/GenBank/DDBJ databases">
        <authorList>
            <person name="Hassan Y.I."/>
            <person name="Lepp D."/>
            <person name="Zhou T."/>
        </authorList>
    </citation>
    <scope>NUCLEOTIDE SEQUENCE [LARGE SCALE GENOMIC DNA]</scope>
    <source>
        <strain evidence="1 2">IFO13584</strain>
    </source>
</reference>
<evidence type="ECO:0008006" key="3">
    <source>
        <dbReference type="Google" id="ProtNLM"/>
    </source>
</evidence>
<name>A0A087LYT4_9HYPH</name>
<accession>A0A087LYT4</accession>
<dbReference type="Gene3D" id="3.30.1150.10">
    <property type="match status" value="1"/>
</dbReference>
<dbReference type="STRING" id="46914.JP75_18455"/>
<gene>
    <name evidence="1" type="ORF">JP75_18455</name>
</gene>
<dbReference type="AlphaFoldDB" id="A0A087LYT4"/>
<organism evidence="1 2">
    <name type="scientific">Devosia riboflavina</name>
    <dbReference type="NCBI Taxonomy" id="46914"/>
    <lineage>
        <taxon>Bacteria</taxon>
        <taxon>Pseudomonadati</taxon>
        <taxon>Pseudomonadota</taxon>
        <taxon>Alphaproteobacteria</taxon>
        <taxon>Hyphomicrobiales</taxon>
        <taxon>Devosiaceae</taxon>
        <taxon>Devosia</taxon>
    </lineage>
</organism>
<evidence type="ECO:0000313" key="2">
    <source>
        <dbReference type="Proteomes" id="UP000028981"/>
    </source>
</evidence>
<dbReference type="EMBL" id="JQGC01000019">
    <property type="protein sequence ID" value="KFL29787.1"/>
    <property type="molecule type" value="Genomic_DNA"/>
</dbReference>
<comment type="caution">
    <text evidence="1">The sequence shown here is derived from an EMBL/GenBank/DDBJ whole genome shotgun (WGS) entry which is preliminary data.</text>
</comment>
<evidence type="ECO:0000313" key="1">
    <source>
        <dbReference type="EMBL" id="KFL29787.1"/>
    </source>
</evidence>
<protein>
    <recommendedName>
        <fullName evidence="3">TonB C-terminal domain-containing protein</fullName>
    </recommendedName>
</protein>